<keyword evidence="3" id="KW-1185">Reference proteome</keyword>
<proteinExistence type="predicted"/>
<name>A0ABR7Q6W4_9FLAO</name>
<comment type="caution">
    <text evidence="2">The sequence shown here is derived from an EMBL/GenBank/DDBJ whole genome shotgun (WGS) entry which is preliminary data.</text>
</comment>
<keyword evidence="1" id="KW-0732">Signal</keyword>
<protein>
    <recommendedName>
        <fullName evidence="4">Secreted protein</fullName>
    </recommendedName>
</protein>
<organism evidence="2 3">
    <name type="scientific">Kordia aestuariivivens</name>
    <dbReference type="NCBI Taxonomy" id="2759037"/>
    <lineage>
        <taxon>Bacteria</taxon>
        <taxon>Pseudomonadati</taxon>
        <taxon>Bacteroidota</taxon>
        <taxon>Flavobacteriia</taxon>
        <taxon>Flavobacteriales</taxon>
        <taxon>Flavobacteriaceae</taxon>
        <taxon>Kordia</taxon>
    </lineage>
</organism>
<evidence type="ECO:0000256" key="1">
    <source>
        <dbReference type="SAM" id="SignalP"/>
    </source>
</evidence>
<feature type="signal peptide" evidence="1">
    <location>
        <begin position="1"/>
        <end position="22"/>
    </location>
</feature>
<sequence length="80" mass="8914">MKKLIFTAAFVAAILFTGSLLFQVENIDAQTPTDPEPVDEVILGRWIKVYTGDSTHAYEMCVPCINGYDCDCVIGTIRRK</sequence>
<evidence type="ECO:0008006" key="4">
    <source>
        <dbReference type="Google" id="ProtNLM"/>
    </source>
</evidence>
<dbReference type="EMBL" id="JACGWS010000003">
    <property type="protein sequence ID" value="MBC8754299.1"/>
    <property type="molecule type" value="Genomic_DNA"/>
</dbReference>
<dbReference type="Proteomes" id="UP000619238">
    <property type="component" value="Unassembled WGS sequence"/>
</dbReference>
<reference evidence="2 3" key="1">
    <citation type="submission" date="2020-07" db="EMBL/GenBank/DDBJ databases">
        <title>Description of Kordia aestuariivivens sp. nov., isolated from a tidal flat.</title>
        <authorList>
            <person name="Park S."/>
            <person name="Yoon J.-H."/>
        </authorList>
    </citation>
    <scope>NUCLEOTIDE SEQUENCE [LARGE SCALE GENOMIC DNA]</scope>
    <source>
        <strain evidence="2 3">YSTF-M3</strain>
    </source>
</reference>
<evidence type="ECO:0000313" key="2">
    <source>
        <dbReference type="EMBL" id="MBC8754299.1"/>
    </source>
</evidence>
<accession>A0ABR7Q6W4</accession>
<dbReference type="RefSeq" id="WP_187561342.1">
    <property type="nucleotide sequence ID" value="NZ_JACGWS010000003.1"/>
</dbReference>
<gene>
    <name evidence="2" type="ORF">H2O64_06425</name>
</gene>
<feature type="chain" id="PRO_5045792925" description="Secreted protein" evidence="1">
    <location>
        <begin position="23"/>
        <end position="80"/>
    </location>
</feature>
<evidence type="ECO:0000313" key="3">
    <source>
        <dbReference type="Proteomes" id="UP000619238"/>
    </source>
</evidence>